<feature type="compositionally biased region" description="Polar residues" evidence="1">
    <location>
        <begin position="1"/>
        <end position="18"/>
    </location>
</feature>
<dbReference type="EMBL" id="JADGJD010002537">
    <property type="protein sequence ID" value="KAJ3031754.1"/>
    <property type="molecule type" value="Genomic_DNA"/>
</dbReference>
<organism evidence="2 3">
    <name type="scientific">Rhizophlyctis rosea</name>
    <dbReference type="NCBI Taxonomy" id="64517"/>
    <lineage>
        <taxon>Eukaryota</taxon>
        <taxon>Fungi</taxon>
        <taxon>Fungi incertae sedis</taxon>
        <taxon>Chytridiomycota</taxon>
        <taxon>Chytridiomycota incertae sedis</taxon>
        <taxon>Chytridiomycetes</taxon>
        <taxon>Rhizophlyctidales</taxon>
        <taxon>Rhizophlyctidaceae</taxon>
        <taxon>Rhizophlyctis</taxon>
    </lineage>
</organism>
<sequence>MRPRSSNTLQSPSRTLVSEPSMELDVPRESASGRIRELSKASGASVNLYRSTITREASYAEQTQEMDGQVGVDAEHELLGHDYYEAEHDIRKAYNALEDAL</sequence>
<evidence type="ECO:0000256" key="1">
    <source>
        <dbReference type="SAM" id="MobiDB-lite"/>
    </source>
</evidence>
<keyword evidence="3" id="KW-1185">Reference proteome</keyword>
<dbReference type="Proteomes" id="UP001212841">
    <property type="component" value="Unassembled WGS sequence"/>
</dbReference>
<protein>
    <submittedName>
        <fullName evidence="2">Uncharacterized protein</fullName>
    </submittedName>
</protein>
<dbReference type="AlphaFoldDB" id="A0AAD5S0H3"/>
<evidence type="ECO:0000313" key="2">
    <source>
        <dbReference type="EMBL" id="KAJ3031754.1"/>
    </source>
</evidence>
<proteinExistence type="predicted"/>
<feature type="region of interest" description="Disordered" evidence="1">
    <location>
        <begin position="1"/>
        <end position="37"/>
    </location>
</feature>
<feature type="non-terminal residue" evidence="2">
    <location>
        <position position="101"/>
    </location>
</feature>
<reference evidence="2" key="1">
    <citation type="submission" date="2020-05" db="EMBL/GenBank/DDBJ databases">
        <title>Phylogenomic resolution of chytrid fungi.</title>
        <authorList>
            <person name="Stajich J.E."/>
            <person name="Amses K."/>
            <person name="Simmons R."/>
            <person name="Seto K."/>
            <person name="Myers J."/>
            <person name="Bonds A."/>
            <person name="Quandt C.A."/>
            <person name="Barry K."/>
            <person name="Liu P."/>
            <person name="Grigoriev I."/>
            <person name="Longcore J.E."/>
            <person name="James T.Y."/>
        </authorList>
    </citation>
    <scope>NUCLEOTIDE SEQUENCE</scope>
    <source>
        <strain evidence="2">JEL0318</strain>
    </source>
</reference>
<name>A0AAD5S0H3_9FUNG</name>
<comment type="caution">
    <text evidence="2">The sequence shown here is derived from an EMBL/GenBank/DDBJ whole genome shotgun (WGS) entry which is preliminary data.</text>
</comment>
<accession>A0AAD5S0H3</accession>
<evidence type="ECO:0000313" key="3">
    <source>
        <dbReference type="Proteomes" id="UP001212841"/>
    </source>
</evidence>
<gene>
    <name evidence="2" type="ORF">HK097_005412</name>
</gene>